<organism evidence="14 15">
    <name type="scientific">Plastoroseomonas arctica</name>
    <dbReference type="NCBI Taxonomy" id="1509237"/>
    <lineage>
        <taxon>Bacteria</taxon>
        <taxon>Pseudomonadati</taxon>
        <taxon>Pseudomonadota</taxon>
        <taxon>Alphaproteobacteria</taxon>
        <taxon>Acetobacterales</taxon>
        <taxon>Acetobacteraceae</taxon>
        <taxon>Plastoroseomonas</taxon>
    </lineage>
</organism>
<evidence type="ECO:0000256" key="8">
    <source>
        <dbReference type="ARBA" id="ARBA00023002"/>
    </source>
</evidence>
<dbReference type="PANTHER" id="PTHR21708:SF26">
    <property type="entry name" value="2-DEHYDROPANTOATE 2-REDUCTASE"/>
    <property type="match status" value="1"/>
</dbReference>
<comment type="similarity">
    <text evidence="3 11">Belongs to the ketopantoate reductase family.</text>
</comment>
<evidence type="ECO:0000256" key="7">
    <source>
        <dbReference type="ARBA" id="ARBA00022857"/>
    </source>
</evidence>
<dbReference type="AlphaFoldDB" id="A0AAF1KI80"/>
<dbReference type="FunFam" id="1.10.1040.10:FF:000017">
    <property type="entry name" value="2-dehydropantoate 2-reductase"/>
    <property type="match status" value="1"/>
</dbReference>
<reference evidence="14" key="1">
    <citation type="submission" date="2020-01" db="EMBL/GenBank/DDBJ databases">
        <authorList>
            <person name="Rat A."/>
        </authorList>
    </citation>
    <scope>NUCLEOTIDE SEQUENCE</scope>
    <source>
        <strain evidence="14">LMG 28251</strain>
    </source>
</reference>
<feature type="domain" description="Ketopantoate reductase N-terminal" evidence="12">
    <location>
        <begin position="3"/>
        <end position="152"/>
    </location>
</feature>
<dbReference type="FunFam" id="3.40.50.720:FF:000307">
    <property type="entry name" value="2-dehydropantoate 2-reductase"/>
    <property type="match status" value="1"/>
</dbReference>
<protein>
    <recommendedName>
        <fullName evidence="5 11">2-dehydropantoate 2-reductase</fullName>
        <ecNumber evidence="4 11">1.1.1.169</ecNumber>
    </recommendedName>
    <alternativeName>
        <fullName evidence="9 11">Ketopantoate reductase</fullName>
    </alternativeName>
</protein>
<dbReference type="EC" id="1.1.1.169" evidence="4 11"/>
<evidence type="ECO:0000256" key="11">
    <source>
        <dbReference type="RuleBase" id="RU362068"/>
    </source>
</evidence>
<evidence type="ECO:0000256" key="6">
    <source>
        <dbReference type="ARBA" id="ARBA00022655"/>
    </source>
</evidence>
<dbReference type="InterPro" id="IPR013328">
    <property type="entry name" value="6PGD_dom2"/>
</dbReference>
<dbReference type="InterPro" id="IPR008927">
    <property type="entry name" value="6-PGluconate_DH-like_C_sf"/>
</dbReference>
<evidence type="ECO:0000256" key="2">
    <source>
        <dbReference type="ARBA" id="ARBA00004994"/>
    </source>
</evidence>
<evidence type="ECO:0000259" key="13">
    <source>
        <dbReference type="Pfam" id="PF08546"/>
    </source>
</evidence>
<dbReference type="InterPro" id="IPR051402">
    <property type="entry name" value="KPR-Related"/>
</dbReference>
<evidence type="ECO:0000256" key="10">
    <source>
        <dbReference type="ARBA" id="ARBA00048793"/>
    </source>
</evidence>
<feature type="domain" description="Ketopantoate reductase C-terminal" evidence="13">
    <location>
        <begin position="179"/>
        <end position="297"/>
    </location>
</feature>
<gene>
    <name evidence="14" type="primary">panE</name>
    <name evidence="14" type="ORF">GXW79_06785</name>
</gene>
<dbReference type="PANTHER" id="PTHR21708">
    <property type="entry name" value="PROBABLE 2-DEHYDROPANTOATE 2-REDUCTASE"/>
    <property type="match status" value="1"/>
</dbReference>
<keyword evidence="15" id="KW-1185">Reference proteome</keyword>
<keyword evidence="7 11" id="KW-0521">NADP</keyword>
<dbReference type="InterPro" id="IPR036291">
    <property type="entry name" value="NAD(P)-bd_dom_sf"/>
</dbReference>
<dbReference type="Pfam" id="PF08546">
    <property type="entry name" value="ApbA_C"/>
    <property type="match status" value="1"/>
</dbReference>
<dbReference type="InterPro" id="IPR013752">
    <property type="entry name" value="KPA_reductase"/>
</dbReference>
<keyword evidence="8 11" id="KW-0560">Oxidoreductase</keyword>
<proteinExistence type="inferred from homology"/>
<reference evidence="14" key="2">
    <citation type="journal article" date="2021" name="Syst. Appl. Microbiol.">
        <title>Roseomonas hellenica sp. nov., isolated from roots of wild-growing Alkanna tinctoria.</title>
        <authorList>
            <person name="Rat A."/>
            <person name="Naranjo H.D."/>
            <person name="Lebbe L."/>
            <person name="Cnockaert M."/>
            <person name="Krigas N."/>
            <person name="Grigoriadou K."/>
            <person name="Maloupa E."/>
            <person name="Willems A."/>
        </authorList>
    </citation>
    <scope>NUCLEOTIDE SEQUENCE</scope>
    <source>
        <strain evidence="14">LMG 28251</strain>
    </source>
</reference>
<dbReference type="InterPro" id="IPR003710">
    <property type="entry name" value="ApbA"/>
</dbReference>
<dbReference type="Gene3D" id="3.40.50.720">
    <property type="entry name" value="NAD(P)-binding Rossmann-like Domain"/>
    <property type="match status" value="1"/>
</dbReference>
<evidence type="ECO:0000313" key="14">
    <source>
        <dbReference type="EMBL" id="MBR0654779.1"/>
    </source>
</evidence>
<dbReference type="Gene3D" id="1.10.1040.10">
    <property type="entry name" value="N-(1-d-carboxylethyl)-l-norvaline Dehydrogenase, domain 2"/>
    <property type="match status" value="1"/>
</dbReference>
<sequence>MKILVVGAGAIGGYFGARLLQQKRDVTFLVRPKRQAMLADSGLVLKSPAGDAAIPAPPTVTADKLGGGYDLILLSCKAYDLDSAMGDIAPAVGPGTAILPMLNGMRHLALLEERFGAGSVIGGMCGIASTLGDAGEVIHLAPFAEMKFGERDGSISPRIEAFAADCTGCGFDFTPSPRIMQDMWEKWVLLASIAGSTSLMRAPLGAINAAPGGAEFLEGIMAECASVAASAGHPPSEAHLGRLRGMLQAKGSRATASMFRDILRGAPVEAEHVIGDLIARAPGPVPLLRTVFTHLMAYSAERAR</sequence>
<dbReference type="EMBL" id="JAAEDH010000005">
    <property type="protein sequence ID" value="MBR0654779.1"/>
    <property type="molecule type" value="Genomic_DNA"/>
</dbReference>
<accession>A0AAF1KI80</accession>
<evidence type="ECO:0000256" key="9">
    <source>
        <dbReference type="ARBA" id="ARBA00032024"/>
    </source>
</evidence>
<evidence type="ECO:0000259" key="12">
    <source>
        <dbReference type="Pfam" id="PF02558"/>
    </source>
</evidence>
<evidence type="ECO:0000256" key="5">
    <source>
        <dbReference type="ARBA" id="ARBA00019465"/>
    </source>
</evidence>
<comment type="caution">
    <text evidence="14">The sequence shown here is derived from an EMBL/GenBank/DDBJ whole genome shotgun (WGS) entry which is preliminary data.</text>
</comment>
<dbReference type="NCBIfam" id="NF005094">
    <property type="entry name" value="PRK06522.2-5"/>
    <property type="match status" value="1"/>
</dbReference>
<comment type="function">
    <text evidence="1 11">Catalyzes the NADPH-dependent reduction of ketopantoate into pantoic acid.</text>
</comment>
<name>A0AAF1KI80_9PROT</name>
<evidence type="ECO:0000256" key="3">
    <source>
        <dbReference type="ARBA" id="ARBA00007870"/>
    </source>
</evidence>
<dbReference type="RefSeq" id="WP_211873592.1">
    <property type="nucleotide sequence ID" value="NZ_JAAEDH010000005.1"/>
</dbReference>
<dbReference type="Proteomes" id="UP001196068">
    <property type="component" value="Unassembled WGS sequence"/>
</dbReference>
<dbReference type="GO" id="GO:0008677">
    <property type="term" value="F:2-dehydropantoate 2-reductase activity"/>
    <property type="evidence" value="ECO:0007669"/>
    <property type="project" value="UniProtKB-EC"/>
</dbReference>
<evidence type="ECO:0000313" key="15">
    <source>
        <dbReference type="Proteomes" id="UP001196068"/>
    </source>
</evidence>
<keyword evidence="6 11" id="KW-0566">Pantothenate biosynthesis</keyword>
<dbReference type="GO" id="GO:0015940">
    <property type="term" value="P:pantothenate biosynthetic process"/>
    <property type="evidence" value="ECO:0007669"/>
    <property type="project" value="UniProtKB-KW"/>
</dbReference>
<dbReference type="SUPFAM" id="SSF51735">
    <property type="entry name" value="NAD(P)-binding Rossmann-fold domains"/>
    <property type="match status" value="1"/>
</dbReference>
<evidence type="ECO:0000256" key="4">
    <source>
        <dbReference type="ARBA" id="ARBA00013014"/>
    </source>
</evidence>
<comment type="catalytic activity">
    <reaction evidence="10 11">
        <text>(R)-pantoate + NADP(+) = 2-dehydropantoate + NADPH + H(+)</text>
        <dbReference type="Rhea" id="RHEA:16233"/>
        <dbReference type="ChEBI" id="CHEBI:11561"/>
        <dbReference type="ChEBI" id="CHEBI:15378"/>
        <dbReference type="ChEBI" id="CHEBI:15980"/>
        <dbReference type="ChEBI" id="CHEBI:57783"/>
        <dbReference type="ChEBI" id="CHEBI:58349"/>
        <dbReference type="EC" id="1.1.1.169"/>
    </reaction>
</comment>
<evidence type="ECO:0000256" key="1">
    <source>
        <dbReference type="ARBA" id="ARBA00002919"/>
    </source>
</evidence>
<dbReference type="GO" id="GO:0005737">
    <property type="term" value="C:cytoplasm"/>
    <property type="evidence" value="ECO:0007669"/>
    <property type="project" value="TreeGrafter"/>
</dbReference>
<dbReference type="InterPro" id="IPR013332">
    <property type="entry name" value="KPR_N"/>
</dbReference>
<dbReference type="SUPFAM" id="SSF48179">
    <property type="entry name" value="6-phosphogluconate dehydrogenase C-terminal domain-like"/>
    <property type="match status" value="1"/>
</dbReference>
<comment type="pathway">
    <text evidence="2 11">Cofactor biosynthesis; (R)-pantothenate biosynthesis; (R)-pantoate from 3-methyl-2-oxobutanoate: step 2/2.</text>
</comment>
<dbReference type="Pfam" id="PF02558">
    <property type="entry name" value="ApbA"/>
    <property type="match status" value="1"/>
</dbReference>
<dbReference type="NCBIfam" id="TIGR00745">
    <property type="entry name" value="apbA_panE"/>
    <property type="match status" value="1"/>
</dbReference>